<comment type="caution">
    <text evidence="2">The sequence shown here is derived from an EMBL/GenBank/DDBJ whole genome shotgun (WGS) entry which is preliminary data.</text>
</comment>
<sequence length="64" mass="7148">MSGKKRELDVLESRGEDEEKVERWESTEMGYGPRMETRERVSSGGGAGEREVEVRGLSLDASLC</sequence>
<feature type="compositionally biased region" description="Basic and acidic residues" evidence="1">
    <location>
        <begin position="1"/>
        <end position="14"/>
    </location>
</feature>
<accession>A0ABQ7EI26</accession>
<name>A0ABQ7EI26_BRACR</name>
<feature type="region of interest" description="Disordered" evidence="1">
    <location>
        <begin position="1"/>
        <end position="64"/>
    </location>
</feature>
<evidence type="ECO:0000313" key="2">
    <source>
        <dbReference type="EMBL" id="KAF3595884.1"/>
    </source>
</evidence>
<reference evidence="2 3" key="1">
    <citation type="journal article" date="2020" name="BMC Genomics">
        <title>Intraspecific diversification of the crop wild relative Brassica cretica Lam. using demographic model selection.</title>
        <authorList>
            <person name="Kioukis A."/>
            <person name="Michalopoulou V.A."/>
            <person name="Briers L."/>
            <person name="Pirintsos S."/>
            <person name="Studholme D.J."/>
            <person name="Pavlidis P."/>
            <person name="Sarris P.F."/>
        </authorList>
    </citation>
    <scope>NUCLEOTIDE SEQUENCE [LARGE SCALE GENOMIC DNA]</scope>
    <source>
        <strain evidence="3">cv. PFS-1207/04</strain>
    </source>
</reference>
<keyword evidence="3" id="KW-1185">Reference proteome</keyword>
<protein>
    <submittedName>
        <fullName evidence="2">Uncharacterized protein</fullName>
    </submittedName>
</protein>
<proteinExistence type="predicted"/>
<organism evidence="2 3">
    <name type="scientific">Brassica cretica</name>
    <name type="common">Mustard</name>
    <dbReference type="NCBI Taxonomy" id="69181"/>
    <lineage>
        <taxon>Eukaryota</taxon>
        <taxon>Viridiplantae</taxon>
        <taxon>Streptophyta</taxon>
        <taxon>Embryophyta</taxon>
        <taxon>Tracheophyta</taxon>
        <taxon>Spermatophyta</taxon>
        <taxon>Magnoliopsida</taxon>
        <taxon>eudicotyledons</taxon>
        <taxon>Gunneridae</taxon>
        <taxon>Pentapetalae</taxon>
        <taxon>rosids</taxon>
        <taxon>malvids</taxon>
        <taxon>Brassicales</taxon>
        <taxon>Brassicaceae</taxon>
        <taxon>Brassiceae</taxon>
        <taxon>Brassica</taxon>
    </lineage>
</organism>
<gene>
    <name evidence="2" type="ORF">DY000_02025329</name>
</gene>
<evidence type="ECO:0000313" key="3">
    <source>
        <dbReference type="Proteomes" id="UP000266723"/>
    </source>
</evidence>
<evidence type="ECO:0000256" key="1">
    <source>
        <dbReference type="SAM" id="MobiDB-lite"/>
    </source>
</evidence>
<dbReference type="EMBL" id="QGKV02000299">
    <property type="protein sequence ID" value="KAF3595884.1"/>
    <property type="molecule type" value="Genomic_DNA"/>
</dbReference>
<dbReference type="Proteomes" id="UP000266723">
    <property type="component" value="Unassembled WGS sequence"/>
</dbReference>